<sequence length="203" mass="23407">MLCFISVFTLTLLMPPSLGISPVQGEQASEDDPLDSLDARKDLNFGPALHEFNAHDDMFAPAMDFGGFRLKRRHSQSDGYYCGKSPNHLEFTTQTSVKIAAKKACKELERLEEEEEEGDEDDEEDKDEVKEEEENEGKRRPDYPHPKNAFKYVKYPPPYYESQIHKNVKKDKTVPSVIIDIDCHIVDVVVRDEDKRYHQCVRV</sequence>
<evidence type="ECO:0000313" key="3">
    <source>
        <dbReference type="EMBL" id="RKF54622.1"/>
    </source>
</evidence>
<dbReference type="AlphaFoldDB" id="A0A420HB18"/>
<comment type="caution">
    <text evidence="3">The sequence shown here is derived from an EMBL/GenBank/DDBJ whole genome shotgun (WGS) entry which is preliminary data.</text>
</comment>
<organism evidence="3 4">
    <name type="scientific">Golovinomyces cichoracearum</name>
    <dbReference type="NCBI Taxonomy" id="62708"/>
    <lineage>
        <taxon>Eukaryota</taxon>
        <taxon>Fungi</taxon>
        <taxon>Dikarya</taxon>
        <taxon>Ascomycota</taxon>
        <taxon>Pezizomycotina</taxon>
        <taxon>Leotiomycetes</taxon>
        <taxon>Erysiphales</taxon>
        <taxon>Erysiphaceae</taxon>
        <taxon>Golovinomyces</taxon>
    </lineage>
</organism>
<evidence type="ECO:0008006" key="5">
    <source>
        <dbReference type="Google" id="ProtNLM"/>
    </source>
</evidence>
<feature type="signal peptide" evidence="2">
    <location>
        <begin position="1"/>
        <end position="19"/>
    </location>
</feature>
<evidence type="ECO:0000256" key="1">
    <source>
        <dbReference type="SAM" id="MobiDB-lite"/>
    </source>
</evidence>
<feature type="chain" id="PRO_5019268157" description="Secreted effector protein" evidence="2">
    <location>
        <begin position="20"/>
        <end position="203"/>
    </location>
</feature>
<dbReference type="OrthoDB" id="10438673at2759"/>
<gene>
    <name evidence="3" type="ORF">GcC1_210064</name>
</gene>
<dbReference type="EMBL" id="MCBR01021021">
    <property type="protein sequence ID" value="RKF54622.1"/>
    <property type="molecule type" value="Genomic_DNA"/>
</dbReference>
<reference evidence="3 4" key="1">
    <citation type="journal article" date="2018" name="BMC Genomics">
        <title>Comparative genome analyses reveal sequence features reflecting distinct modes of host-adaptation between dicot and monocot powdery mildew.</title>
        <authorList>
            <person name="Wu Y."/>
            <person name="Ma X."/>
            <person name="Pan Z."/>
            <person name="Kale S.D."/>
            <person name="Song Y."/>
            <person name="King H."/>
            <person name="Zhang Q."/>
            <person name="Presley C."/>
            <person name="Deng X."/>
            <person name="Wei C.I."/>
            <person name="Xiao S."/>
        </authorList>
    </citation>
    <scope>NUCLEOTIDE SEQUENCE [LARGE SCALE GENOMIC DNA]</scope>
    <source>
        <strain evidence="3">UCSC1</strain>
    </source>
</reference>
<proteinExistence type="predicted"/>
<protein>
    <recommendedName>
        <fullName evidence="5">Secreted effector protein</fullName>
    </recommendedName>
</protein>
<name>A0A420HB18_9PEZI</name>
<feature type="compositionally biased region" description="Basic and acidic residues" evidence="1">
    <location>
        <begin position="136"/>
        <end position="145"/>
    </location>
</feature>
<evidence type="ECO:0000313" key="4">
    <source>
        <dbReference type="Proteomes" id="UP000285405"/>
    </source>
</evidence>
<feature type="compositionally biased region" description="Acidic residues" evidence="1">
    <location>
        <begin position="110"/>
        <end position="135"/>
    </location>
</feature>
<evidence type="ECO:0000256" key="2">
    <source>
        <dbReference type="SAM" id="SignalP"/>
    </source>
</evidence>
<accession>A0A420HB18</accession>
<dbReference type="Proteomes" id="UP000285405">
    <property type="component" value="Unassembled WGS sequence"/>
</dbReference>
<keyword evidence="2" id="KW-0732">Signal</keyword>
<feature type="region of interest" description="Disordered" evidence="1">
    <location>
        <begin position="110"/>
        <end position="148"/>
    </location>
</feature>